<dbReference type="CDD" id="cd06578">
    <property type="entry name" value="HemD"/>
    <property type="match status" value="1"/>
</dbReference>
<dbReference type="GO" id="GO:0004851">
    <property type="term" value="F:uroporphyrin-III C-methyltransferase activity"/>
    <property type="evidence" value="ECO:0007669"/>
    <property type="project" value="UniProtKB-EC"/>
</dbReference>
<keyword evidence="2 8" id="KW-0489">Methyltransferase</keyword>
<dbReference type="AlphaFoldDB" id="A0A9D2DWG3"/>
<dbReference type="EMBL" id="DXBS01000052">
    <property type="protein sequence ID" value="HIZ24326.1"/>
    <property type="molecule type" value="Genomic_DNA"/>
</dbReference>
<dbReference type="PANTHER" id="PTHR45790:SF3">
    <property type="entry name" value="S-ADENOSYL-L-METHIONINE-DEPENDENT UROPORPHYRINOGEN III METHYLTRANSFERASE, CHLOROPLASTIC"/>
    <property type="match status" value="1"/>
</dbReference>
<dbReference type="NCBIfam" id="NF004790">
    <property type="entry name" value="PRK06136.1"/>
    <property type="match status" value="1"/>
</dbReference>
<dbReference type="InterPro" id="IPR050161">
    <property type="entry name" value="Siro_Cobalamin_biosynth"/>
</dbReference>
<accession>A0A9D2DWG3</accession>
<dbReference type="InterPro" id="IPR036108">
    <property type="entry name" value="4pyrrol_syn_uPrphyn_synt_sf"/>
</dbReference>
<protein>
    <recommendedName>
        <fullName evidence="1">uroporphyrinogen-III C-methyltransferase</fullName>
        <ecNumber evidence="1">2.1.1.107</ecNumber>
    </recommendedName>
</protein>
<evidence type="ECO:0000256" key="2">
    <source>
        <dbReference type="ARBA" id="ARBA00022603"/>
    </source>
</evidence>
<gene>
    <name evidence="8" type="primary">cobA</name>
    <name evidence="8" type="ORF">H9812_02475</name>
</gene>
<keyword evidence="5" id="KW-0627">Porphyrin biosynthesis</keyword>
<sequence length="482" mass="50522">MNRVVLVGAGCGEGMITLRGAQLLRRADCIVYDALLDEGLLALAPPRCEKICVGKRAGAHSMAQAEINDLLVACGRKYPLTVRLKGGDPFVFGRGGEELAALAEEGIACAVVPGVTSAVAAAELAGIPVTHRGVAQSVTIVTAHTAQGVPDFGKFAQIGGTLVFLMAKAACAQIAEGLIKGGFSPQTPAALISCAGTQNMQVRRCALAELGTLARELEAPLTAVVGEVCSPRLLGENFGNVFEKPMPSGARVAVVGTQTHVAHMSDALLARGLTPLHCPIGRISPLAFDGVFADLAGYDFLAFTSANGVDVFFERCRALGIDHRRFARHRFAAVGEHTANRLAEFGFHADLVPGAQTTRALTEALKTVAPREKVAVLCAKAGNRLLSEAGVRYDLYEVIYDPDALSRAARTVQTAKYVTFGSFGGASAFLEFAPLPEGVRAVCIGEETAKALQMRGKTPLVAAVPGAEAMADRILQEESCKD</sequence>
<reference evidence="8" key="2">
    <citation type="submission" date="2021-04" db="EMBL/GenBank/DDBJ databases">
        <authorList>
            <person name="Gilroy R."/>
        </authorList>
    </citation>
    <scope>NUCLEOTIDE SEQUENCE</scope>
    <source>
        <strain evidence="8">CHK33-5263</strain>
    </source>
</reference>
<dbReference type="SUPFAM" id="SSF53790">
    <property type="entry name" value="Tetrapyrrole methylase"/>
    <property type="match status" value="1"/>
</dbReference>
<dbReference type="EC" id="2.1.1.107" evidence="1"/>
<evidence type="ECO:0000259" key="7">
    <source>
        <dbReference type="Pfam" id="PF02602"/>
    </source>
</evidence>
<dbReference type="Pfam" id="PF02602">
    <property type="entry name" value="HEM4"/>
    <property type="match status" value="1"/>
</dbReference>
<evidence type="ECO:0000259" key="6">
    <source>
        <dbReference type="Pfam" id="PF00590"/>
    </source>
</evidence>
<dbReference type="Pfam" id="PF00590">
    <property type="entry name" value="TP_methylase"/>
    <property type="match status" value="1"/>
</dbReference>
<keyword evidence="3 8" id="KW-0808">Transferase</keyword>
<dbReference type="SUPFAM" id="SSF69618">
    <property type="entry name" value="HemD-like"/>
    <property type="match status" value="1"/>
</dbReference>
<proteinExistence type="predicted"/>
<evidence type="ECO:0000256" key="1">
    <source>
        <dbReference type="ARBA" id="ARBA00012162"/>
    </source>
</evidence>
<feature type="domain" description="Tetrapyrrole biosynthesis uroporphyrinogen III synthase" evidence="7">
    <location>
        <begin position="264"/>
        <end position="471"/>
    </location>
</feature>
<dbReference type="FunFam" id="3.40.1010.10:FF:000001">
    <property type="entry name" value="Siroheme synthase"/>
    <property type="match status" value="1"/>
</dbReference>
<comment type="caution">
    <text evidence="8">The sequence shown here is derived from an EMBL/GenBank/DDBJ whole genome shotgun (WGS) entry which is preliminary data.</text>
</comment>
<keyword evidence="4" id="KW-0949">S-adenosyl-L-methionine</keyword>
<dbReference type="InterPro" id="IPR014777">
    <property type="entry name" value="4pyrrole_Mease_sub1"/>
</dbReference>
<dbReference type="Proteomes" id="UP000824044">
    <property type="component" value="Unassembled WGS sequence"/>
</dbReference>
<dbReference type="InterPro" id="IPR006366">
    <property type="entry name" value="CobA/CysG_C"/>
</dbReference>
<dbReference type="InterPro" id="IPR035996">
    <property type="entry name" value="4pyrrol_Methylase_sf"/>
</dbReference>
<evidence type="ECO:0000313" key="9">
    <source>
        <dbReference type="Proteomes" id="UP000824044"/>
    </source>
</evidence>
<evidence type="ECO:0000256" key="5">
    <source>
        <dbReference type="ARBA" id="ARBA00023244"/>
    </source>
</evidence>
<dbReference type="CDD" id="cd11642">
    <property type="entry name" value="SUMT"/>
    <property type="match status" value="1"/>
</dbReference>
<dbReference type="Gene3D" id="3.30.950.10">
    <property type="entry name" value="Methyltransferase, Cobalt-precorrin-4 Transmethylase, Domain 2"/>
    <property type="match status" value="1"/>
</dbReference>
<evidence type="ECO:0000256" key="4">
    <source>
        <dbReference type="ARBA" id="ARBA00022691"/>
    </source>
</evidence>
<dbReference type="InterPro" id="IPR003754">
    <property type="entry name" value="4pyrrol_synth_uPrphyn_synth"/>
</dbReference>
<dbReference type="Gene3D" id="3.40.50.10090">
    <property type="match status" value="2"/>
</dbReference>
<dbReference type="GO" id="GO:0004852">
    <property type="term" value="F:uroporphyrinogen-III synthase activity"/>
    <property type="evidence" value="ECO:0007669"/>
    <property type="project" value="InterPro"/>
</dbReference>
<dbReference type="PANTHER" id="PTHR45790">
    <property type="entry name" value="SIROHEME SYNTHASE-RELATED"/>
    <property type="match status" value="1"/>
</dbReference>
<organism evidence="8 9">
    <name type="scientific">Candidatus Gallimonas intestinigallinarum</name>
    <dbReference type="NCBI Taxonomy" id="2838604"/>
    <lineage>
        <taxon>Bacteria</taxon>
        <taxon>Bacillati</taxon>
        <taxon>Bacillota</taxon>
        <taxon>Clostridia</taxon>
        <taxon>Candidatus Gallimonas</taxon>
    </lineage>
</organism>
<evidence type="ECO:0000256" key="3">
    <source>
        <dbReference type="ARBA" id="ARBA00022679"/>
    </source>
</evidence>
<dbReference type="GO" id="GO:0019354">
    <property type="term" value="P:siroheme biosynthetic process"/>
    <property type="evidence" value="ECO:0007669"/>
    <property type="project" value="InterPro"/>
</dbReference>
<dbReference type="InterPro" id="IPR000878">
    <property type="entry name" value="4pyrrol_Mease"/>
</dbReference>
<dbReference type="NCBIfam" id="TIGR01469">
    <property type="entry name" value="cobA_cysG_Cterm"/>
    <property type="match status" value="1"/>
</dbReference>
<reference evidence="8" key="1">
    <citation type="journal article" date="2021" name="PeerJ">
        <title>Extensive microbial diversity within the chicken gut microbiome revealed by metagenomics and culture.</title>
        <authorList>
            <person name="Gilroy R."/>
            <person name="Ravi A."/>
            <person name="Getino M."/>
            <person name="Pursley I."/>
            <person name="Horton D.L."/>
            <person name="Alikhan N.F."/>
            <person name="Baker D."/>
            <person name="Gharbi K."/>
            <person name="Hall N."/>
            <person name="Watson M."/>
            <person name="Adriaenssens E.M."/>
            <person name="Foster-Nyarko E."/>
            <person name="Jarju S."/>
            <person name="Secka A."/>
            <person name="Antonio M."/>
            <person name="Oren A."/>
            <person name="Chaudhuri R.R."/>
            <person name="La Ragione R."/>
            <person name="Hildebrand F."/>
            <person name="Pallen M.J."/>
        </authorList>
    </citation>
    <scope>NUCLEOTIDE SEQUENCE</scope>
    <source>
        <strain evidence="8">CHK33-5263</strain>
    </source>
</reference>
<feature type="domain" description="Tetrapyrrole methylase" evidence="6">
    <location>
        <begin position="3"/>
        <end position="210"/>
    </location>
</feature>
<dbReference type="InterPro" id="IPR014776">
    <property type="entry name" value="4pyrrole_Mease_sub2"/>
</dbReference>
<dbReference type="GO" id="GO:0032259">
    <property type="term" value="P:methylation"/>
    <property type="evidence" value="ECO:0007669"/>
    <property type="project" value="UniProtKB-KW"/>
</dbReference>
<evidence type="ECO:0000313" key="8">
    <source>
        <dbReference type="EMBL" id="HIZ24326.1"/>
    </source>
</evidence>
<name>A0A9D2DWG3_9FIRM</name>
<dbReference type="Gene3D" id="3.40.1010.10">
    <property type="entry name" value="Cobalt-precorrin-4 Transmethylase, Domain 1"/>
    <property type="match status" value="1"/>
</dbReference>